<evidence type="ECO:0000256" key="2">
    <source>
        <dbReference type="SAM" id="Phobius"/>
    </source>
</evidence>
<proteinExistence type="predicted"/>
<dbReference type="Pfam" id="PF18718">
    <property type="entry name" value="CxC5"/>
    <property type="match status" value="1"/>
</dbReference>
<dbReference type="EMBL" id="JARKIB010000151">
    <property type="protein sequence ID" value="KAJ7731648.1"/>
    <property type="molecule type" value="Genomic_DNA"/>
</dbReference>
<feature type="compositionally biased region" description="Polar residues" evidence="1">
    <location>
        <begin position="336"/>
        <end position="364"/>
    </location>
</feature>
<feature type="region of interest" description="Disordered" evidence="1">
    <location>
        <begin position="336"/>
        <end position="377"/>
    </location>
</feature>
<organism evidence="4 5">
    <name type="scientific">Mycena metata</name>
    <dbReference type="NCBI Taxonomy" id="1033252"/>
    <lineage>
        <taxon>Eukaryota</taxon>
        <taxon>Fungi</taxon>
        <taxon>Dikarya</taxon>
        <taxon>Basidiomycota</taxon>
        <taxon>Agaricomycotina</taxon>
        <taxon>Agaricomycetes</taxon>
        <taxon>Agaricomycetidae</taxon>
        <taxon>Agaricales</taxon>
        <taxon>Marasmiineae</taxon>
        <taxon>Mycenaceae</taxon>
        <taxon>Mycena</taxon>
    </lineage>
</organism>
<evidence type="ECO:0000313" key="5">
    <source>
        <dbReference type="Proteomes" id="UP001215598"/>
    </source>
</evidence>
<name>A0AAD7MST9_9AGAR</name>
<keyword evidence="2" id="KW-0472">Membrane</keyword>
<gene>
    <name evidence="4" type="ORF">B0H16DRAFT_1733211</name>
</gene>
<comment type="caution">
    <text evidence="4">The sequence shown here is derived from an EMBL/GenBank/DDBJ whole genome shotgun (WGS) entry which is preliminary data.</text>
</comment>
<reference evidence="4" key="1">
    <citation type="submission" date="2023-03" db="EMBL/GenBank/DDBJ databases">
        <title>Massive genome expansion in bonnet fungi (Mycena s.s.) driven by repeated elements and novel gene families across ecological guilds.</title>
        <authorList>
            <consortium name="Lawrence Berkeley National Laboratory"/>
            <person name="Harder C.B."/>
            <person name="Miyauchi S."/>
            <person name="Viragh M."/>
            <person name="Kuo A."/>
            <person name="Thoen E."/>
            <person name="Andreopoulos B."/>
            <person name="Lu D."/>
            <person name="Skrede I."/>
            <person name="Drula E."/>
            <person name="Henrissat B."/>
            <person name="Morin E."/>
            <person name="Kohler A."/>
            <person name="Barry K."/>
            <person name="LaButti K."/>
            <person name="Morin E."/>
            <person name="Salamov A."/>
            <person name="Lipzen A."/>
            <person name="Mereny Z."/>
            <person name="Hegedus B."/>
            <person name="Baldrian P."/>
            <person name="Stursova M."/>
            <person name="Weitz H."/>
            <person name="Taylor A."/>
            <person name="Grigoriev I.V."/>
            <person name="Nagy L.G."/>
            <person name="Martin F."/>
            <person name="Kauserud H."/>
        </authorList>
    </citation>
    <scope>NUCLEOTIDE SEQUENCE</scope>
    <source>
        <strain evidence="4">CBHHK182m</strain>
    </source>
</reference>
<evidence type="ECO:0000259" key="3">
    <source>
        <dbReference type="Pfam" id="PF18718"/>
    </source>
</evidence>
<keyword evidence="2" id="KW-1133">Transmembrane helix</keyword>
<dbReference type="Proteomes" id="UP001215598">
    <property type="component" value="Unassembled WGS sequence"/>
</dbReference>
<accession>A0AAD7MST9</accession>
<dbReference type="AlphaFoldDB" id="A0AAD7MST9"/>
<keyword evidence="5" id="KW-1185">Reference proteome</keyword>
<evidence type="ECO:0000256" key="1">
    <source>
        <dbReference type="SAM" id="MobiDB-lite"/>
    </source>
</evidence>
<sequence>MDFQKICDTLKSHPEVADTFTHSDVVNPHTKLLFLRLSRGMFLRASFQVDDETAKLAWAIFREIAWAFDPGPEEQKANRAKHVKLFLLYGVEQRIDYPVTIFTLDLGALPAYSTSCYCRNCHTRYYLNYYVHAQATTRTYYLQDDIPEFIHSGEHFYASADLCELFANMMATAWTSGTNCARIYNTSISKHVLEPLMPTDWLRLQMDVDDVYNSFFLHALLLDHHERDAVLQLQHNAPSQAERLRPALEARNIRMAGPDKEERWVYLRSNITDGTTMGHYSCTALKKQCCITTCTAAAQVGFRTCALTNHRNAELYHYQRGKAMFQLKARLQRAKGSTPSSAFPSSEDNVPSTSRLPAGQQETLASGPDLLPALDGENVADGDDEETEYVLPLSPAVWCLSPEDRINKLKPMCRPLPVGTLDSAAPPVVQGCQAAHATAQASASNANANAGKNASQAQARRAGGAGRWCRLRVPRLVRPPLLCLALRSVFAPASVSCSYFVLCPTFLGFLWHTTSAITFPRSLLRCGRRLFVFVEACLFAHLSKEDEPSLPRFPRGFGEAVFVASVALCGLDLPRGAGVDSGARQCTCLADGLDVDGMAL</sequence>
<feature type="domain" description="CxC5 like cysteine cluster associated with KDZ" evidence="3">
    <location>
        <begin position="93"/>
        <end position="187"/>
    </location>
</feature>
<dbReference type="InterPro" id="IPR041539">
    <property type="entry name" value="CxC5"/>
</dbReference>
<keyword evidence="2" id="KW-0812">Transmembrane</keyword>
<evidence type="ECO:0000313" key="4">
    <source>
        <dbReference type="EMBL" id="KAJ7731648.1"/>
    </source>
</evidence>
<protein>
    <recommendedName>
        <fullName evidence="3">CxC5 like cysteine cluster associated with KDZ domain-containing protein</fullName>
    </recommendedName>
</protein>
<feature type="transmembrane region" description="Helical" evidence="2">
    <location>
        <begin position="499"/>
        <end position="519"/>
    </location>
</feature>